<dbReference type="InterPro" id="IPR028357">
    <property type="entry name" value="UDPglc_DH_bac"/>
</dbReference>
<dbReference type="InterPro" id="IPR014027">
    <property type="entry name" value="UDP-Glc/GDP-Man_DH_C"/>
</dbReference>
<evidence type="ECO:0000256" key="4">
    <source>
        <dbReference type="ARBA" id="ARBA00015132"/>
    </source>
</evidence>
<dbReference type="Proteomes" id="UP000229641">
    <property type="component" value="Unassembled WGS sequence"/>
</dbReference>
<dbReference type="PANTHER" id="PTHR43750:SF3">
    <property type="entry name" value="UDP-GLUCOSE 6-DEHYDROGENASE TUAD"/>
    <property type="match status" value="1"/>
</dbReference>
<evidence type="ECO:0000259" key="12">
    <source>
        <dbReference type="SMART" id="SM00984"/>
    </source>
</evidence>
<evidence type="ECO:0000256" key="2">
    <source>
        <dbReference type="ARBA" id="ARBA00006601"/>
    </source>
</evidence>
<comment type="pathway">
    <text evidence="1">Nucleotide-sugar biosynthesis; UDP-alpha-D-glucuronate biosynthesis; UDP-alpha-D-glucuronate from UDP-alpha-D-glucose: step 1/1.</text>
</comment>
<feature type="binding site" evidence="11">
    <location>
        <position position="121"/>
    </location>
    <ligand>
        <name>NAD(+)</name>
        <dbReference type="ChEBI" id="CHEBI:57540"/>
    </ligand>
</feature>
<dbReference type="PIRSF" id="PIRSF500134">
    <property type="entry name" value="UDPglc_DH_bac"/>
    <property type="match status" value="1"/>
</dbReference>
<dbReference type="GO" id="GO:0051287">
    <property type="term" value="F:NAD binding"/>
    <property type="evidence" value="ECO:0007669"/>
    <property type="project" value="InterPro"/>
</dbReference>
<feature type="binding site" evidence="11">
    <location>
        <position position="265"/>
    </location>
    <ligand>
        <name>NAD(+)</name>
        <dbReference type="ChEBI" id="CHEBI:57540"/>
    </ligand>
</feature>
<dbReference type="AlphaFoldDB" id="A0A2H0LYV0"/>
<dbReference type="EC" id="1.1.1.22" evidence="3 8"/>
<evidence type="ECO:0000256" key="6">
    <source>
        <dbReference type="ARBA" id="ARBA00023027"/>
    </source>
</evidence>
<evidence type="ECO:0000313" key="14">
    <source>
        <dbReference type="Proteomes" id="UP000229641"/>
    </source>
</evidence>
<dbReference type="SUPFAM" id="SSF51735">
    <property type="entry name" value="NAD(P)-binding Rossmann-fold domains"/>
    <property type="match status" value="1"/>
</dbReference>
<dbReference type="EMBL" id="PCWA01000030">
    <property type="protein sequence ID" value="PIQ89603.1"/>
    <property type="molecule type" value="Genomic_DNA"/>
</dbReference>
<proteinExistence type="inferred from homology"/>
<comment type="similarity">
    <text evidence="2 8">Belongs to the UDP-glucose/GDP-mannose dehydrogenase family.</text>
</comment>
<feature type="binding site" evidence="10">
    <location>
        <begin position="251"/>
        <end position="255"/>
    </location>
    <ligand>
        <name>substrate</name>
    </ligand>
</feature>
<dbReference type="Gene3D" id="3.40.50.720">
    <property type="entry name" value="NAD(P)-binding Rossmann-like Domain"/>
    <property type="match status" value="2"/>
</dbReference>
<evidence type="ECO:0000256" key="1">
    <source>
        <dbReference type="ARBA" id="ARBA00004701"/>
    </source>
</evidence>
<feature type="binding site" evidence="11">
    <location>
        <position position="329"/>
    </location>
    <ligand>
        <name>NAD(+)</name>
        <dbReference type="ChEBI" id="CHEBI:57540"/>
    </ligand>
</feature>
<dbReference type="NCBIfam" id="TIGR03026">
    <property type="entry name" value="NDP-sugDHase"/>
    <property type="match status" value="1"/>
</dbReference>
<accession>A0A2H0LYV0</accession>
<feature type="binding site" evidence="10">
    <location>
        <position position="259"/>
    </location>
    <ligand>
        <name>substrate</name>
    </ligand>
</feature>
<dbReference type="GO" id="GO:0000271">
    <property type="term" value="P:polysaccharide biosynthetic process"/>
    <property type="evidence" value="ECO:0007669"/>
    <property type="project" value="InterPro"/>
</dbReference>
<dbReference type="InterPro" id="IPR014026">
    <property type="entry name" value="UDP-Glc/GDP-Man_DH_dimer"/>
</dbReference>
<feature type="domain" description="UDP-glucose/GDP-mannose dehydrogenase C-terminal" evidence="12">
    <location>
        <begin position="315"/>
        <end position="417"/>
    </location>
</feature>
<feature type="binding site" evidence="11">
    <location>
        <position position="30"/>
    </location>
    <ligand>
        <name>NAD(+)</name>
        <dbReference type="ChEBI" id="CHEBI:57540"/>
    </ligand>
</feature>
<dbReference type="UniPathway" id="UPA00038">
    <property type="reaction ID" value="UER00491"/>
</dbReference>
<dbReference type="GO" id="GO:0003979">
    <property type="term" value="F:UDP-glucose 6-dehydrogenase activity"/>
    <property type="evidence" value="ECO:0007669"/>
    <property type="project" value="UniProtKB-EC"/>
</dbReference>
<evidence type="ECO:0000256" key="11">
    <source>
        <dbReference type="PIRSR" id="PIRSR500134-3"/>
    </source>
</evidence>
<dbReference type="SMART" id="SM00984">
    <property type="entry name" value="UDPG_MGDP_dh_C"/>
    <property type="match status" value="1"/>
</dbReference>
<dbReference type="InterPro" id="IPR036220">
    <property type="entry name" value="UDP-Glc/GDP-Man_DH_C_sf"/>
</dbReference>
<dbReference type="Pfam" id="PF03720">
    <property type="entry name" value="UDPG_MGDP_dh_C"/>
    <property type="match status" value="1"/>
</dbReference>
<comment type="caution">
    <text evidence="13">The sequence shown here is derived from an EMBL/GenBank/DDBJ whole genome shotgun (WGS) entry which is preliminary data.</text>
</comment>
<reference evidence="13 14" key="1">
    <citation type="submission" date="2017-09" db="EMBL/GenBank/DDBJ databases">
        <title>Depth-based differentiation of microbial function through sediment-hosted aquifers and enrichment of novel symbionts in the deep terrestrial subsurface.</title>
        <authorList>
            <person name="Probst A.J."/>
            <person name="Ladd B."/>
            <person name="Jarett J.K."/>
            <person name="Geller-Mcgrath D.E."/>
            <person name="Sieber C.M."/>
            <person name="Emerson J.B."/>
            <person name="Anantharaman K."/>
            <person name="Thomas B.C."/>
            <person name="Malmstrom R."/>
            <person name="Stieglmeier M."/>
            <person name="Klingl A."/>
            <person name="Woyke T."/>
            <person name="Ryan C.M."/>
            <person name="Banfield J.F."/>
        </authorList>
    </citation>
    <scope>NUCLEOTIDE SEQUENCE [LARGE SCALE GENOMIC DNA]</scope>
    <source>
        <strain evidence="13">CG11_big_fil_rev_8_21_14_0_20_42_13</strain>
    </source>
</reference>
<dbReference type="InterPro" id="IPR001732">
    <property type="entry name" value="UDP-Glc/GDP-Man_DH_N"/>
</dbReference>
<keyword evidence="5 8" id="KW-0560">Oxidoreductase</keyword>
<feature type="binding site" evidence="11">
    <location>
        <position position="157"/>
    </location>
    <ligand>
        <name>NAD(+)</name>
        <dbReference type="ChEBI" id="CHEBI:57540"/>
    </ligand>
</feature>
<feature type="binding site" evidence="11">
    <location>
        <position position="86"/>
    </location>
    <ligand>
        <name>NAD(+)</name>
        <dbReference type="ChEBI" id="CHEBI:57540"/>
    </ligand>
</feature>
<evidence type="ECO:0000256" key="9">
    <source>
        <dbReference type="PIRSR" id="PIRSR500134-1"/>
    </source>
</evidence>
<protein>
    <recommendedName>
        <fullName evidence="4 8">UDP-glucose 6-dehydrogenase</fullName>
        <ecNumber evidence="3 8">1.1.1.22</ecNumber>
    </recommendedName>
</protein>
<name>A0A2H0LYV0_9BACT</name>
<dbReference type="SUPFAM" id="SSF48179">
    <property type="entry name" value="6-phosphogluconate dehydrogenase C-terminal domain-like"/>
    <property type="match status" value="1"/>
</dbReference>
<feature type="binding site" evidence="10">
    <location>
        <position position="206"/>
    </location>
    <ligand>
        <name>substrate</name>
    </ligand>
</feature>
<dbReference type="SUPFAM" id="SSF52413">
    <property type="entry name" value="UDP-glucose/GDP-mannose dehydrogenase C-terminal domain"/>
    <property type="match status" value="1"/>
</dbReference>
<gene>
    <name evidence="13" type="ORF">COV72_01960</name>
</gene>
<dbReference type="PANTHER" id="PTHR43750">
    <property type="entry name" value="UDP-GLUCOSE 6-DEHYDROGENASE TUAD"/>
    <property type="match status" value="1"/>
</dbReference>
<dbReference type="InterPro" id="IPR008927">
    <property type="entry name" value="6-PGluconate_DH-like_C_sf"/>
</dbReference>
<evidence type="ECO:0000313" key="13">
    <source>
        <dbReference type="EMBL" id="PIQ89603.1"/>
    </source>
</evidence>
<sequence length="432" mass="47938">MNIVIVGTGYVGLVSGTCFAELGNNVICVDNNKKKIENLKKFIMPIYEPGLDDLMRRNVKERRLSFSSSIKQAVKASDIIFICVGTPSKDNGDADLTYVENVAREIALSMDSYRLIVDKSTVPVETGKWVAHTVKMNLKNRKGIKFDVASCPEFLREGHAIDDFMRPDRIVIGAETKTAVDLLTRLFRPLKTTLVVTDINSAELIKHASNSFLAAKISFINAVSRLCEKVGADVTKVAYGMGLDRRIGRSFLDAGIGYGGSCFPKDVDAFIRIGEKHGCNLSILKEARRINSEQIKVFIRKIEDSLWVVKDKTIGLLGLSFKPGTDDLRNAPSLEIVSALLSEGAKIKAFDPQAMPKARTIMDKSVKFCADAYKAAAGCDCLVIITEWDEFKSMDLTRIKKSMKQPLIIDGRNIFEPRTMEKMGIKYLSMGR</sequence>
<evidence type="ECO:0000256" key="10">
    <source>
        <dbReference type="PIRSR" id="PIRSR500134-2"/>
    </source>
</evidence>
<feature type="binding site" evidence="11">
    <location>
        <position position="35"/>
    </location>
    <ligand>
        <name>NAD(+)</name>
        <dbReference type="ChEBI" id="CHEBI:57540"/>
    </ligand>
</feature>
<dbReference type="Pfam" id="PF00984">
    <property type="entry name" value="UDPG_MGDP_dh"/>
    <property type="match status" value="1"/>
</dbReference>
<keyword evidence="6 8" id="KW-0520">NAD</keyword>
<organism evidence="13 14">
    <name type="scientific">Candidatus Ghiorseimicrobium undicola</name>
    <dbReference type="NCBI Taxonomy" id="1974746"/>
    <lineage>
        <taxon>Bacteria</taxon>
        <taxon>Pseudomonadati</taxon>
        <taxon>Candidatus Omnitrophota</taxon>
        <taxon>Candidatus Ghiorseimicrobium</taxon>
    </lineage>
</organism>
<evidence type="ECO:0000256" key="3">
    <source>
        <dbReference type="ARBA" id="ARBA00012954"/>
    </source>
</evidence>
<comment type="catalytic activity">
    <reaction evidence="7 8">
        <text>UDP-alpha-D-glucose + 2 NAD(+) + H2O = UDP-alpha-D-glucuronate + 2 NADH + 3 H(+)</text>
        <dbReference type="Rhea" id="RHEA:23596"/>
        <dbReference type="ChEBI" id="CHEBI:15377"/>
        <dbReference type="ChEBI" id="CHEBI:15378"/>
        <dbReference type="ChEBI" id="CHEBI:57540"/>
        <dbReference type="ChEBI" id="CHEBI:57945"/>
        <dbReference type="ChEBI" id="CHEBI:58052"/>
        <dbReference type="ChEBI" id="CHEBI:58885"/>
        <dbReference type="EC" id="1.1.1.22"/>
    </reaction>
</comment>
<dbReference type="InterPro" id="IPR036291">
    <property type="entry name" value="NAD(P)-bd_dom_sf"/>
</dbReference>
<feature type="active site" description="Nucleophile" evidence="9">
    <location>
        <position position="262"/>
    </location>
</feature>
<feature type="binding site" evidence="10">
    <location>
        <position position="322"/>
    </location>
    <ligand>
        <name>substrate</name>
    </ligand>
</feature>
<dbReference type="Pfam" id="PF03721">
    <property type="entry name" value="UDPG_MGDP_dh_N"/>
    <property type="match status" value="1"/>
</dbReference>
<dbReference type="GO" id="GO:0006065">
    <property type="term" value="P:UDP-glucuronate biosynthetic process"/>
    <property type="evidence" value="ECO:0007669"/>
    <property type="project" value="UniProtKB-UniPathway"/>
</dbReference>
<dbReference type="PIRSF" id="PIRSF000124">
    <property type="entry name" value="UDPglc_GDPman_dh"/>
    <property type="match status" value="1"/>
</dbReference>
<evidence type="ECO:0000256" key="5">
    <source>
        <dbReference type="ARBA" id="ARBA00023002"/>
    </source>
</evidence>
<evidence type="ECO:0000256" key="7">
    <source>
        <dbReference type="ARBA" id="ARBA00047473"/>
    </source>
</evidence>
<dbReference type="InterPro" id="IPR017476">
    <property type="entry name" value="UDP-Glc/GDP-Man"/>
</dbReference>
<dbReference type="Gene3D" id="1.20.5.100">
    <property type="entry name" value="Cytochrome c1, transmembrane anchor, C-terminal"/>
    <property type="match status" value="1"/>
</dbReference>
<feature type="binding site" evidence="10">
    <location>
        <begin position="154"/>
        <end position="157"/>
    </location>
    <ligand>
        <name>substrate</name>
    </ligand>
</feature>
<evidence type="ECO:0000256" key="8">
    <source>
        <dbReference type="PIRNR" id="PIRNR000124"/>
    </source>
</evidence>